<evidence type="ECO:0000256" key="8">
    <source>
        <dbReference type="ARBA" id="ARBA00022982"/>
    </source>
</evidence>
<evidence type="ECO:0000256" key="6">
    <source>
        <dbReference type="ARBA" id="ARBA00022660"/>
    </source>
</evidence>
<dbReference type="OrthoDB" id="9992197at2759"/>
<keyword evidence="8" id="KW-0249">Electron transport</keyword>
<dbReference type="KEGG" id="pbar:105425858"/>
<evidence type="ECO:0000256" key="7">
    <source>
        <dbReference type="ARBA" id="ARBA00022792"/>
    </source>
</evidence>
<keyword evidence="9" id="KW-0496">Mitochondrion</keyword>
<dbReference type="PANTHER" id="PTHR21268">
    <property type="entry name" value="NADH DEHYDROGENASE [UBIQUINONE] IRON-SULFUR PROTEIN 5"/>
    <property type="match status" value="1"/>
</dbReference>
<dbReference type="AlphaFoldDB" id="A0A6I9WT74"/>
<evidence type="ECO:0000256" key="11">
    <source>
        <dbReference type="ARBA" id="ARBA00023157"/>
    </source>
</evidence>
<keyword evidence="13" id="KW-1185">Reference proteome</keyword>
<keyword evidence="5" id="KW-0813">Transport</keyword>
<dbReference type="CTD" id="33179"/>
<keyword evidence="10" id="KW-0472">Membrane</keyword>
<keyword evidence="11 12" id="KW-1015">Disulfide bond</keyword>
<reference evidence="14" key="1">
    <citation type="submission" date="2025-08" db="UniProtKB">
        <authorList>
            <consortium name="RefSeq"/>
        </authorList>
    </citation>
    <scope>IDENTIFICATION</scope>
</reference>
<protein>
    <submittedName>
        <fullName evidence="14">Uncharacterized protein LOC105425858</fullName>
    </submittedName>
</protein>
<proteinExistence type="inferred from homology"/>
<evidence type="ECO:0000256" key="10">
    <source>
        <dbReference type="ARBA" id="ARBA00023136"/>
    </source>
</evidence>
<evidence type="ECO:0000256" key="5">
    <source>
        <dbReference type="ARBA" id="ARBA00022448"/>
    </source>
</evidence>
<comment type="similarity">
    <text evidence="4">Belongs to the complex I NDUFS5 subunit family.</text>
</comment>
<evidence type="ECO:0000256" key="2">
    <source>
        <dbReference type="ARBA" id="ARBA00004569"/>
    </source>
</evidence>
<accession>A0A6I9WT74</accession>
<evidence type="ECO:0000313" key="14">
    <source>
        <dbReference type="RefSeq" id="XP_011635130.1"/>
    </source>
</evidence>
<evidence type="ECO:0000313" key="13">
    <source>
        <dbReference type="Proteomes" id="UP000504615"/>
    </source>
</evidence>
<comment type="subcellular location">
    <subcellularLocation>
        <location evidence="3">Mitochondrion inner membrane</location>
        <topology evidence="3">Peripheral membrane protein</topology>
    </subcellularLocation>
    <subcellularLocation>
        <location evidence="2">Mitochondrion intermembrane space</location>
    </subcellularLocation>
</comment>
<dbReference type="GO" id="GO:0005743">
    <property type="term" value="C:mitochondrial inner membrane"/>
    <property type="evidence" value="ECO:0007669"/>
    <property type="project" value="UniProtKB-SubCell"/>
</dbReference>
<gene>
    <name evidence="14" type="primary">LOC105425858</name>
</gene>
<evidence type="ECO:0000256" key="1">
    <source>
        <dbReference type="ARBA" id="ARBA00003195"/>
    </source>
</evidence>
<dbReference type="RefSeq" id="XP_011635130.1">
    <property type="nucleotide sequence ID" value="XM_011636828.1"/>
</dbReference>
<evidence type="ECO:0000256" key="3">
    <source>
        <dbReference type="ARBA" id="ARBA00004637"/>
    </source>
</evidence>
<dbReference type="Proteomes" id="UP000504615">
    <property type="component" value="Unplaced"/>
</dbReference>
<dbReference type="InterPro" id="IPR019342">
    <property type="entry name" value="NADH_UbQ_OxRdtase_FeS-su5"/>
</dbReference>
<dbReference type="Pfam" id="PF10200">
    <property type="entry name" value="Ndufs5"/>
    <property type="match status" value="1"/>
</dbReference>
<feature type="disulfide bond" evidence="12">
    <location>
        <begin position="47"/>
        <end position="60"/>
    </location>
</feature>
<sequence length="109" mass="13247">MLDWENASWIKGAAPLFKGPPTDIFLNLRNLQAMERCAKYELHFMDCMEAYGYHKGREKCRLIYEDMCECIFKVKRRRRIQAMNAERERQFWSGERKNRYEETPPLDLY</sequence>
<organism evidence="13 14">
    <name type="scientific">Pogonomyrmex barbatus</name>
    <name type="common">red harvester ant</name>
    <dbReference type="NCBI Taxonomy" id="144034"/>
    <lineage>
        <taxon>Eukaryota</taxon>
        <taxon>Metazoa</taxon>
        <taxon>Ecdysozoa</taxon>
        <taxon>Arthropoda</taxon>
        <taxon>Hexapoda</taxon>
        <taxon>Insecta</taxon>
        <taxon>Pterygota</taxon>
        <taxon>Neoptera</taxon>
        <taxon>Endopterygota</taxon>
        <taxon>Hymenoptera</taxon>
        <taxon>Apocrita</taxon>
        <taxon>Aculeata</taxon>
        <taxon>Formicoidea</taxon>
        <taxon>Formicidae</taxon>
        <taxon>Myrmicinae</taxon>
        <taxon>Pogonomyrmex</taxon>
    </lineage>
</organism>
<name>A0A6I9WT74_9HYME</name>
<dbReference type="GO" id="GO:0005758">
    <property type="term" value="C:mitochondrial intermembrane space"/>
    <property type="evidence" value="ECO:0007669"/>
    <property type="project" value="UniProtKB-SubCell"/>
</dbReference>
<comment type="function">
    <text evidence="1">Accessory subunit of the mitochondrial membrane respiratory chain NADH dehydrogenase (Complex I), that is believed not to be involved in catalysis. Complex I functions in the transfer of electrons from NADH to the respiratory chain. The immediate electron acceptor for the enzyme is believed to be ubiquinone.</text>
</comment>
<evidence type="ECO:0000256" key="12">
    <source>
        <dbReference type="PIRSR" id="PIRSR619342-50"/>
    </source>
</evidence>
<keyword evidence="6" id="KW-0679">Respiratory chain</keyword>
<dbReference type="GeneID" id="105425858"/>
<dbReference type="PANTHER" id="PTHR21268:SF2">
    <property type="entry name" value="NADH DEHYDROGENASE [UBIQUINONE] IRON-SULFUR PROTEIN 5"/>
    <property type="match status" value="1"/>
</dbReference>
<feature type="disulfide bond" evidence="12">
    <location>
        <begin position="37"/>
        <end position="70"/>
    </location>
</feature>
<evidence type="ECO:0000256" key="9">
    <source>
        <dbReference type="ARBA" id="ARBA00023128"/>
    </source>
</evidence>
<keyword evidence="7" id="KW-0999">Mitochondrion inner membrane</keyword>
<evidence type="ECO:0000256" key="4">
    <source>
        <dbReference type="ARBA" id="ARBA00007372"/>
    </source>
</evidence>